<name>A0A0L8KVX7_9ACTN</name>
<gene>
    <name evidence="3" type="ORF">ADK37_35735</name>
</gene>
<feature type="domain" description="DUF6745" evidence="2">
    <location>
        <begin position="189"/>
        <end position="403"/>
    </location>
</feature>
<evidence type="ECO:0000256" key="1">
    <source>
        <dbReference type="SAM" id="MobiDB-lite"/>
    </source>
</evidence>
<feature type="region of interest" description="Disordered" evidence="1">
    <location>
        <begin position="115"/>
        <end position="140"/>
    </location>
</feature>
<dbReference type="eggNOG" id="COG4886">
    <property type="taxonomic scope" value="Bacteria"/>
</dbReference>
<dbReference type="EMBL" id="LGUS01000218">
    <property type="protein sequence ID" value="KOG30057.1"/>
    <property type="molecule type" value="Genomic_DNA"/>
</dbReference>
<dbReference type="STRING" id="67356.AQJ84_25660"/>
<evidence type="ECO:0000313" key="3">
    <source>
        <dbReference type="EMBL" id="KOG30057.1"/>
    </source>
</evidence>
<organism evidence="3 4">
    <name type="scientific">Streptomyces resistomycificus</name>
    <dbReference type="NCBI Taxonomy" id="67356"/>
    <lineage>
        <taxon>Bacteria</taxon>
        <taxon>Bacillati</taxon>
        <taxon>Actinomycetota</taxon>
        <taxon>Actinomycetes</taxon>
        <taxon>Kitasatosporales</taxon>
        <taxon>Streptomycetaceae</taxon>
        <taxon>Streptomyces</taxon>
        <taxon>Streptomyces aurantiacus group</taxon>
    </lineage>
</organism>
<dbReference type="AlphaFoldDB" id="A0A0L8KVX7"/>
<proteinExistence type="predicted"/>
<dbReference type="Proteomes" id="UP000037251">
    <property type="component" value="Unassembled WGS sequence"/>
</dbReference>
<dbReference type="Pfam" id="PF20530">
    <property type="entry name" value="DUF6745"/>
    <property type="match status" value="1"/>
</dbReference>
<dbReference type="PATRIC" id="fig|67356.5.peg.7638"/>
<evidence type="ECO:0000259" key="2">
    <source>
        <dbReference type="Pfam" id="PF20530"/>
    </source>
</evidence>
<keyword evidence="4" id="KW-1185">Reference proteome</keyword>
<reference evidence="4" key="1">
    <citation type="submission" date="2015-07" db="EMBL/GenBank/DDBJ databases">
        <authorList>
            <person name="Ju K.-S."/>
            <person name="Doroghazi J.R."/>
            <person name="Metcalf W.W."/>
        </authorList>
    </citation>
    <scope>NUCLEOTIDE SEQUENCE [LARGE SCALE GENOMIC DNA]</scope>
    <source>
        <strain evidence="4">NRRL 2290</strain>
    </source>
</reference>
<protein>
    <recommendedName>
        <fullName evidence="2">DUF6745 domain-containing protein</fullName>
    </recommendedName>
</protein>
<sequence>MSPVTARPRSFQEWEASARALCDDWLRDALSTRPADRATAQAAVTDLYRLLGSSPPRFVWVPSPAAAVRTVLDSPGRFSPAGLRAADALPGGPGWPVAARLASLAAELRDRMDTRLRRPPRQRGLESVADPGGTRPTPQAALAAGASWDTVLRGLLDGPLTASLRDAVRAPLRTALLPTDTDALGLTWHGQHDAYWIAAYDARARLGVARYHEEDVRQLGLWTDLARSTGWWWAGDGVCVMAERPAELHTERLSAFGAELRLHRMDGPAVRFTDGTRLHVLHGTPVPEWVVTGPTVERIHAERNVEVRRSAIERLGWAAYIEQASLRLVATADDPGNPGSRLQLYDVPLALWRRPARLLLTVNGSVEPDGTRRRYGLGVPGHLDDPVAAAGWTYGLSGGQYARLVRRT</sequence>
<dbReference type="InterPro" id="IPR046633">
    <property type="entry name" value="DUF6745"/>
</dbReference>
<comment type="caution">
    <text evidence="3">The sequence shown here is derived from an EMBL/GenBank/DDBJ whole genome shotgun (WGS) entry which is preliminary data.</text>
</comment>
<accession>A0A0L8KVX7</accession>
<evidence type="ECO:0000313" key="4">
    <source>
        <dbReference type="Proteomes" id="UP000037251"/>
    </source>
</evidence>